<dbReference type="PANTHER" id="PTHR23068">
    <property type="entry name" value="DNA CYTOSINE-5- -METHYLTRANSFERASE 3-RELATED"/>
    <property type="match status" value="1"/>
</dbReference>
<evidence type="ECO:0000256" key="7">
    <source>
        <dbReference type="ARBA" id="ARBA00023125"/>
    </source>
</evidence>
<gene>
    <name evidence="12" type="ORF">MKW98_009975</name>
</gene>
<evidence type="ECO:0000259" key="11">
    <source>
        <dbReference type="PROSITE" id="PS51680"/>
    </source>
</evidence>
<sequence>MDDTDSSDSWDFQDEDGPCFSSNGSNSVIPSRGASMCGAEGSTSNQSRSNAISHFTEMGFAEDLVIKTVDEKGEENTEAILETLLAYTAPEECASRGEPVLSHPSSPEFEWDSFDDLSDFSDAESCLQNEENLEPVPETKMMQLVAMGFSIGEVSAAINSSDPDTSIADLMDYISAAQMAEPTSDHPRELPFEGRGTPDVKKKKLVKQEFQRGREIRAWRSSRKEEMEKRKRYLSPVEDDFIKIPQLMIGFGVPRHPRIGFKRKLPDVAIGPPYFYFENVALAPKGAWSSISRSLFNIEPEFVDSKYFCAAARKRGYIHNLPTDNRFPLLPIPPLTIAEALPLSSRWWPSWDVRKQFNCLLTCYGSALETERIRKDLEGWQGDPPEHIQKRVLNKCRKWNFVWTAKNSVAPLLPEEVELMLGYPRNHTRGGGTSQAERYKSLGNSFQVNTVAFHLSVLKNRFPNGISVLSLFSGIGGAEIALHQLGIPLRFVVAVEISEVSRNIFRGWWENTDQKGVLIDNITDVTMLTADKIEKLVDYCGEFDLVIGGSPCNNLTGSNRWHRDGLDGKQSVLFYDYCRILNTVKRLMREN</sequence>
<dbReference type="Proteomes" id="UP001202328">
    <property type="component" value="Unassembled WGS sequence"/>
</dbReference>
<dbReference type="PROSITE" id="PS51680">
    <property type="entry name" value="SAM_MT_DRM"/>
    <property type="match status" value="1"/>
</dbReference>
<evidence type="ECO:0000256" key="1">
    <source>
        <dbReference type="ARBA" id="ARBA00004123"/>
    </source>
</evidence>
<evidence type="ECO:0000256" key="4">
    <source>
        <dbReference type="ARBA" id="ARBA00022679"/>
    </source>
</evidence>
<feature type="region of interest" description="Disordered" evidence="10">
    <location>
        <begin position="1"/>
        <end position="48"/>
    </location>
</feature>
<evidence type="ECO:0000313" key="13">
    <source>
        <dbReference type="Proteomes" id="UP001202328"/>
    </source>
</evidence>
<evidence type="ECO:0000256" key="9">
    <source>
        <dbReference type="PROSITE-ProRule" id="PRU01016"/>
    </source>
</evidence>
<comment type="subcellular location">
    <subcellularLocation>
        <location evidence="1">Nucleus</location>
    </subcellularLocation>
</comment>
<keyword evidence="7" id="KW-0238">DNA-binding</keyword>
<reference evidence="12" key="1">
    <citation type="submission" date="2022-04" db="EMBL/GenBank/DDBJ databases">
        <title>A functionally conserved STORR gene fusion in Papaver species that diverged 16.8 million years ago.</title>
        <authorList>
            <person name="Catania T."/>
        </authorList>
    </citation>
    <scope>NUCLEOTIDE SEQUENCE</scope>
    <source>
        <strain evidence="12">S-188037</strain>
    </source>
</reference>
<feature type="compositionally biased region" description="Acidic residues" evidence="10">
    <location>
        <begin position="1"/>
        <end position="17"/>
    </location>
</feature>
<dbReference type="Gene3D" id="3.40.50.150">
    <property type="entry name" value="Vaccinia Virus protein VP39"/>
    <property type="match status" value="2"/>
</dbReference>
<dbReference type="SUPFAM" id="SSF53335">
    <property type="entry name" value="S-adenosyl-L-methionine-dependent methyltransferases"/>
    <property type="match status" value="2"/>
</dbReference>
<dbReference type="InterPro" id="IPR030380">
    <property type="entry name" value="SAM_MeTfrase_DRM"/>
</dbReference>
<evidence type="ECO:0000256" key="3">
    <source>
        <dbReference type="ARBA" id="ARBA00022603"/>
    </source>
</evidence>
<dbReference type="InterPro" id="IPR001525">
    <property type="entry name" value="C5_MeTfrase"/>
</dbReference>
<dbReference type="EMBL" id="JAJJMB010006318">
    <property type="protein sequence ID" value="KAI3935056.1"/>
    <property type="molecule type" value="Genomic_DNA"/>
</dbReference>
<comment type="caution">
    <text evidence="12">The sequence shown here is derived from an EMBL/GenBank/DDBJ whole genome shotgun (WGS) entry which is preliminary data.</text>
</comment>
<dbReference type="EC" id="2.1.1.37" evidence="2"/>
<dbReference type="AlphaFoldDB" id="A0AAD4XQL4"/>
<dbReference type="GO" id="GO:0005634">
    <property type="term" value="C:nucleus"/>
    <property type="evidence" value="ECO:0007669"/>
    <property type="project" value="UniProtKB-SubCell"/>
</dbReference>
<evidence type="ECO:0000313" key="12">
    <source>
        <dbReference type="EMBL" id="KAI3935056.1"/>
    </source>
</evidence>
<protein>
    <recommendedName>
        <fullName evidence="2">DNA (cytosine-5-)-methyltransferase</fullName>
        <ecNumber evidence="2">2.1.1.37</ecNumber>
    </recommendedName>
</protein>
<dbReference type="GO" id="GO:0032259">
    <property type="term" value="P:methylation"/>
    <property type="evidence" value="ECO:0007669"/>
    <property type="project" value="UniProtKB-KW"/>
</dbReference>
<keyword evidence="3 9" id="KW-0489">Methyltransferase</keyword>
<feature type="domain" description="SAM-dependent MTase DRM-type" evidence="11">
    <location>
        <begin position="261"/>
        <end position="591"/>
    </location>
</feature>
<keyword evidence="5 9" id="KW-0949">S-adenosyl-L-methionine</keyword>
<dbReference type="InterPro" id="IPR029063">
    <property type="entry name" value="SAM-dependent_MTases_sf"/>
</dbReference>
<name>A0AAD4XQL4_9MAGN</name>
<evidence type="ECO:0000256" key="8">
    <source>
        <dbReference type="ARBA" id="ARBA00023242"/>
    </source>
</evidence>
<evidence type="ECO:0000256" key="5">
    <source>
        <dbReference type="ARBA" id="ARBA00022691"/>
    </source>
</evidence>
<dbReference type="PANTHER" id="PTHR23068:SF25">
    <property type="entry name" value="DNA (CYTOSINE-5)-METHYLTRANSFERASE DRM2"/>
    <property type="match status" value="1"/>
</dbReference>
<evidence type="ECO:0000256" key="10">
    <source>
        <dbReference type="SAM" id="MobiDB-lite"/>
    </source>
</evidence>
<evidence type="ECO:0000256" key="2">
    <source>
        <dbReference type="ARBA" id="ARBA00011975"/>
    </source>
</evidence>
<feature type="active site" evidence="9">
    <location>
        <position position="552"/>
    </location>
</feature>
<evidence type="ECO:0000256" key="6">
    <source>
        <dbReference type="ARBA" id="ARBA00022737"/>
    </source>
</evidence>
<feature type="compositionally biased region" description="Polar residues" evidence="10">
    <location>
        <begin position="20"/>
        <end position="29"/>
    </location>
</feature>
<dbReference type="PROSITE" id="PS51679">
    <property type="entry name" value="SAM_MT_C5"/>
    <property type="match status" value="1"/>
</dbReference>
<comment type="similarity">
    <text evidence="9">Belongs to the class I-like SAM-binding methyltransferase superfamily. C5-methyltransferase family.</text>
</comment>
<dbReference type="GO" id="GO:0003677">
    <property type="term" value="F:DNA binding"/>
    <property type="evidence" value="ECO:0007669"/>
    <property type="project" value="UniProtKB-KW"/>
</dbReference>
<dbReference type="Pfam" id="PF00145">
    <property type="entry name" value="DNA_methylase"/>
    <property type="match status" value="1"/>
</dbReference>
<keyword evidence="8" id="KW-0539">Nucleus</keyword>
<dbReference type="GO" id="GO:0003886">
    <property type="term" value="F:DNA (cytosine-5-)-methyltransferase activity"/>
    <property type="evidence" value="ECO:0007669"/>
    <property type="project" value="UniProtKB-EC"/>
</dbReference>
<keyword evidence="13" id="KW-1185">Reference proteome</keyword>
<keyword evidence="6" id="KW-0677">Repeat</keyword>
<organism evidence="12 13">
    <name type="scientific">Papaver atlanticum</name>
    <dbReference type="NCBI Taxonomy" id="357466"/>
    <lineage>
        <taxon>Eukaryota</taxon>
        <taxon>Viridiplantae</taxon>
        <taxon>Streptophyta</taxon>
        <taxon>Embryophyta</taxon>
        <taxon>Tracheophyta</taxon>
        <taxon>Spermatophyta</taxon>
        <taxon>Magnoliopsida</taxon>
        <taxon>Ranunculales</taxon>
        <taxon>Papaveraceae</taxon>
        <taxon>Papaveroideae</taxon>
        <taxon>Papaver</taxon>
    </lineage>
</organism>
<dbReference type="InterPro" id="IPR050390">
    <property type="entry name" value="C5-Methyltransferase"/>
</dbReference>
<proteinExistence type="inferred from homology"/>
<keyword evidence="4 9" id="KW-0808">Transferase</keyword>
<accession>A0AAD4XQL4</accession>